<dbReference type="RefSeq" id="WP_377121811.1">
    <property type="nucleotide sequence ID" value="NZ_JBHRSD010000010.1"/>
</dbReference>
<dbReference type="Proteomes" id="UP001595453">
    <property type="component" value="Unassembled WGS sequence"/>
</dbReference>
<evidence type="ECO:0000313" key="2">
    <source>
        <dbReference type="EMBL" id="MFC3032009.1"/>
    </source>
</evidence>
<reference evidence="3" key="1">
    <citation type="journal article" date="2019" name="Int. J. Syst. Evol. Microbiol.">
        <title>The Global Catalogue of Microorganisms (GCM) 10K type strain sequencing project: providing services to taxonomists for standard genome sequencing and annotation.</title>
        <authorList>
            <consortium name="The Broad Institute Genomics Platform"/>
            <consortium name="The Broad Institute Genome Sequencing Center for Infectious Disease"/>
            <person name="Wu L."/>
            <person name="Ma J."/>
        </authorList>
    </citation>
    <scope>NUCLEOTIDE SEQUENCE [LARGE SCALE GENOMIC DNA]</scope>
    <source>
        <strain evidence="3">KCTC 42730</strain>
    </source>
</reference>
<sequence length="216" mass="24069">MTKVLLTTAISILLMMGNAQAQERSSDYSKLNSVLTLLSHTKSPYVAADVNVTVKNPTVQLKDVKIWLSEQDKVIAHGEIDSQGHLTLPVLPSAQAKNVLLHVNHSKDDVAINIETQITEPKSKTLHYNELFELLDDVNEYIELMAGGFAFAAPSMDALEFTFSEPARIEIKAKKKTYRYETDKDLKIALDVSKKLRAENPLIEFSHFPTSMAPAD</sequence>
<organism evidence="2 3">
    <name type="scientific">Pseudoalteromonas fenneropenaei</name>
    <dbReference type="NCBI Taxonomy" id="1737459"/>
    <lineage>
        <taxon>Bacteria</taxon>
        <taxon>Pseudomonadati</taxon>
        <taxon>Pseudomonadota</taxon>
        <taxon>Gammaproteobacteria</taxon>
        <taxon>Alteromonadales</taxon>
        <taxon>Pseudoalteromonadaceae</taxon>
        <taxon>Pseudoalteromonas</taxon>
    </lineage>
</organism>
<dbReference type="InterPro" id="IPR021370">
    <property type="entry name" value="DUF2987"/>
</dbReference>
<dbReference type="EMBL" id="JBHRSD010000010">
    <property type="protein sequence ID" value="MFC3032009.1"/>
    <property type="molecule type" value="Genomic_DNA"/>
</dbReference>
<feature type="signal peptide" evidence="1">
    <location>
        <begin position="1"/>
        <end position="21"/>
    </location>
</feature>
<dbReference type="Pfam" id="PF11205">
    <property type="entry name" value="DUF2987"/>
    <property type="match status" value="1"/>
</dbReference>
<comment type="caution">
    <text evidence="2">The sequence shown here is derived from an EMBL/GenBank/DDBJ whole genome shotgun (WGS) entry which is preliminary data.</text>
</comment>
<protein>
    <submittedName>
        <fullName evidence="2">DUF2987 domain-containing protein</fullName>
    </submittedName>
</protein>
<keyword evidence="1" id="KW-0732">Signal</keyword>
<feature type="chain" id="PRO_5046398244" evidence="1">
    <location>
        <begin position="22"/>
        <end position="216"/>
    </location>
</feature>
<evidence type="ECO:0000256" key="1">
    <source>
        <dbReference type="SAM" id="SignalP"/>
    </source>
</evidence>
<proteinExistence type="predicted"/>
<evidence type="ECO:0000313" key="3">
    <source>
        <dbReference type="Proteomes" id="UP001595453"/>
    </source>
</evidence>
<name>A0ABV7CH68_9GAMM</name>
<keyword evidence="3" id="KW-1185">Reference proteome</keyword>
<accession>A0ABV7CH68</accession>
<gene>
    <name evidence="2" type="ORF">ACFOEE_05720</name>
</gene>